<organism evidence="5 6">
    <name type="scientific">Daldinia eschscholtzii</name>
    <dbReference type="NCBI Taxonomy" id="292717"/>
    <lineage>
        <taxon>Eukaryota</taxon>
        <taxon>Fungi</taxon>
        <taxon>Dikarya</taxon>
        <taxon>Ascomycota</taxon>
        <taxon>Pezizomycotina</taxon>
        <taxon>Sordariomycetes</taxon>
        <taxon>Xylariomycetidae</taxon>
        <taxon>Xylariales</taxon>
        <taxon>Hypoxylaceae</taxon>
        <taxon>Daldinia</taxon>
    </lineage>
</organism>
<accession>A0AAX6MJJ3</accession>
<dbReference type="PANTHER" id="PTHR31001">
    <property type="entry name" value="UNCHARACTERIZED TRANSCRIPTIONAL REGULATORY PROTEIN"/>
    <property type="match status" value="1"/>
</dbReference>
<dbReference type="GO" id="GO:0003677">
    <property type="term" value="F:DNA binding"/>
    <property type="evidence" value="ECO:0007669"/>
    <property type="project" value="InterPro"/>
</dbReference>
<feature type="region of interest" description="Disordered" evidence="3">
    <location>
        <begin position="43"/>
        <end position="79"/>
    </location>
</feature>
<proteinExistence type="predicted"/>
<sequence>MNPTGQRSKARPDPVSCHTGHQLSFPKRIGRLEAIILQSSAEKNNSQHALNNSRHASQSPTSARIVEPDVHQTRDGDSDFLENIGTREDSLLSPLSYGLVFRIGKVHEIHRAEVSAQDTIENYPSSNTTVTFPAYREATLLFQNFESHLDHMCRILHIPTIRSLIKTVYMRLGQGESVPLGQAGLLLSIFALSAFFYRCSENSDIASDEQEAVHLSKVIGKAALDVLDYSRRNTSGTFEDVQAHIFMSLLYFHLDGFSARGRLLSTMAASMARDLRLHRLDAADERPAEKEAGVRALIDLEVRRRVFWHITAEDWYASSFALQSAISGPQAGMYFIHPNHMDVRLPKYYFDDEILLSGESETTDGPPPNGTAFLLERIKLAHLCREIADTIPPETSKALQIPYERIIELDKKLQEFISNLPFFFKTDPASREKSRRFETVYPYIPHMRYAITNAAHSRRCKLHQRFLLRQSHDSRYSYSRLACLESALAVIQGYEDPTEFDSPAYTTARMGLAMHYMHLALVVMVMDLCFNRHEADEAEIKTKLRETFQKFDDDRHVSPLPRRFLTSLRDVLQKHEVYLTNQPTSGADSAVDINSAVEPDGLGLAHDIQMQPDFGLDMQNTELGLDNSFEEFWRFASQSDMNPDSITWDNLFSALDTRPI</sequence>
<evidence type="ECO:0000313" key="5">
    <source>
        <dbReference type="EMBL" id="KAK6952646.1"/>
    </source>
</evidence>
<protein>
    <recommendedName>
        <fullName evidence="4">Xylanolytic transcriptional activator regulatory domain-containing protein</fullName>
    </recommendedName>
</protein>
<dbReference type="GO" id="GO:0005634">
    <property type="term" value="C:nucleus"/>
    <property type="evidence" value="ECO:0007669"/>
    <property type="project" value="UniProtKB-SubCell"/>
</dbReference>
<comment type="caution">
    <text evidence="5">The sequence shown here is derived from an EMBL/GenBank/DDBJ whole genome shotgun (WGS) entry which is preliminary data.</text>
</comment>
<keyword evidence="2" id="KW-0539">Nucleus</keyword>
<dbReference type="GO" id="GO:0006351">
    <property type="term" value="P:DNA-templated transcription"/>
    <property type="evidence" value="ECO:0007669"/>
    <property type="project" value="InterPro"/>
</dbReference>
<dbReference type="AlphaFoldDB" id="A0AAX6MJJ3"/>
<dbReference type="InterPro" id="IPR050613">
    <property type="entry name" value="Sec_Metabolite_Reg"/>
</dbReference>
<evidence type="ECO:0000256" key="2">
    <source>
        <dbReference type="ARBA" id="ARBA00023242"/>
    </source>
</evidence>
<dbReference type="CDD" id="cd12148">
    <property type="entry name" value="fungal_TF_MHR"/>
    <property type="match status" value="1"/>
</dbReference>
<evidence type="ECO:0000256" key="3">
    <source>
        <dbReference type="SAM" id="MobiDB-lite"/>
    </source>
</evidence>
<evidence type="ECO:0000313" key="6">
    <source>
        <dbReference type="Proteomes" id="UP001369815"/>
    </source>
</evidence>
<comment type="subcellular location">
    <subcellularLocation>
        <location evidence="1">Nucleus</location>
    </subcellularLocation>
</comment>
<dbReference type="Proteomes" id="UP001369815">
    <property type="component" value="Unassembled WGS sequence"/>
</dbReference>
<reference evidence="5 6" key="1">
    <citation type="journal article" date="2024" name="Front Chem Biol">
        <title>Unveiling the potential of Daldinia eschscholtzii MFLUCC 19-0629 through bioactivity and bioinformatics studies for enhanced sustainable agriculture production.</title>
        <authorList>
            <person name="Brooks S."/>
            <person name="Weaver J.A."/>
            <person name="Klomchit A."/>
            <person name="Alharthi S.A."/>
            <person name="Onlamun T."/>
            <person name="Nurani R."/>
            <person name="Vong T.K."/>
            <person name="Alberti F."/>
            <person name="Greco C."/>
        </authorList>
    </citation>
    <scope>NUCLEOTIDE SEQUENCE [LARGE SCALE GENOMIC DNA]</scope>
    <source>
        <strain evidence="5">MFLUCC 19-0629</strain>
    </source>
</reference>
<evidence type="ECO:0000259" key="4">
    <source>
        <dbReference type="Pfam" id="PF04082"/>
    </source>
</evidence>
<name>A0AAX6MJJ3_9PEZI</name>
<feature type="compositionally biased region" description="Basic and acidic residues" evidence="3">
    <location>
        <begin position="66"/>
        <end position="77"/>
    </location>
</feature>
<feature type="compositionally biased region" description="Polar residues" evidence="3">
    <location>
        <begin position="43"/>
        <end position="62"/>
    </location>
</feature>
<keyword evidence="6" id="KW-1185">Reference proteome</keyword>
<dbReference type="Pfam" id="PF04082">
    <property type="entry name" value="Fungal_trans"/>
    <property type="match status" value="1"/>
</dbReference>
<evidence type="ECO:0000256" key="1">
    <source>
        <dbReference type="ARBA" id="ARBA00004123"/>
    </source>
</evidence>
<feature type="domain" description="Xylanolytic transcriptional activator regulatory" evidence="4">
    <location>
        <begin position="143"/>
        <end position="414"/>
    </location>
</feature>
<gene>
    <name evidence="5" type="ORF">Daesc_004936</name>
</gene>
<feature type="region of interest" description="Disordered" evidence="3">
    <location>
        <begin position="1"/>
        <end position="23"/>
    </location>
</feature>
<dbReference type="InterPro" id="IPR007219">
    <property type="entry name" value="XnlR_reg_dom"/>
</dbReference>
<dbReference type="EMBL" id="JBANMG010000005">
    <property type="protein sequence ID" value="KAK6952646.1"/>
    <property type="molecule type" value="Genomic_DNA"/>
</dbReference>
<dbReference type="PANTHER" id="PTHR31001:SF90">
    <property type="entry name" value="CENTROMERE DNA-BINDING PROTEIN COMPLEX CBF3 SUBUNIT B"/>
    <property type="match status" value="1"/>
</dbReference>
<dbReference type="GO" id="GO:0008270">
    <property type="term" value="F:zinc ion binding"/>
    <property type="evidence" value="ECO:0007669"/>
    <property type="project" value="InterPro"/>
</dbReference>